<evidence type="ECO:0000256" key="4">
    <source>
        <dbReference type="ARBA" id="ARBA00022989"/>
    </source>
</evidence>
<comment type="subcellular location">
    <subcellularLocation>
        <location evidence="1">Cell membrane</location>
        <topology evidence="1">Multi-pass membrane protein</topology>
    </subcellularLocation>
</comment>
<dbReference type="PANTHER" id="PTHR36115:SF6">
    <property type="entry name" value="PROLINE-RICH ANTIGEN HOMOLOG"/>
    <property type="match status" value="1"/>
</dbReference>
<feature type="domain" description="RDD" evidence="7">
    <location>
        <begin position="245"/>
        <end position="334"/>
    </location>
</feature>
<evidence type="ECO:0000313" key="8">
    <source>
        <dbReference type="EMBL" id="MDX6849608.1"/>
    </source>
</evidence>
<comment type="caution">
    <text evidence="8">The sequence shown here is derived from an EMBL/GenBank/DDBJ whole genome shotgun (WGS) entry which is preliminary data.</text>
</comment>
<sequence>MTEQENRDRPADTLEYITPHALNINNSLIGLPLARPAKRLLAITVDLALIALLTNLAVGWIIFIVVIVFLRYFRKSGHTVSFIPHASRALVLKTLKPIVLLVAALFIVVVAIGTAAWFVFGDQLKHVNFHGVDLSSEVSPEQAIGVNVFLVAAENTAKFSECESLACWQSEYFYLSASFPDLQISKESAKNIYPIFAEFTNLSSDEQSQLVSFLLKNYGVKMTEHPQADQAQVAEVHATPFSLIDWLVSLMKDLGLGVSWMAIYFTLFTSVANGQTPGKRLCGIKVVKLDASSITFWDSFFRYGGYAAGITTGLLGYLQIYWDANRQAIQDKISATVVVDLRKQVLDAEQVRHLCG</sequence>
<gene>
    <name evidence="8" type="ORF">SCD92_09560</name>
</gene>
<feature type="transmembrane region" description="Helical" evidence="6">
    <location>
        <begin position="98"/>
        <end position="120"/>
    </location>
</feature>
<keyword evidence="4 6" id="KW-1133">Transmembrane helix</keyword>
<evidence type="ECO:0000313" key="9">
    <source>
        <dbReference type="Proteomes" id="UP001273505"/>
    </source>
</evidence>
<keyword evidence="9" id="KW-1185">Reference proteome</keyword>
<accession>A0ABU4S1A5</accession>
<evidence type="ECO:0000259" key="7">
    <source>
        <dbReference type="Pfam" id="PF06271"/>
    </source>
</evidence>
<dbReference type="InterPro" id="IPR010432">
    <property type="entry name" value="RDD"/>
</dbReference>
<feature type="transmembrane region" description="Helical" evidence="6">
    <location>
        <begin position="47"/>
        <end position="70"/>
    </location>
</feature>
<proteinExistence type="predicted"/>
<keyword evidence="2" id="KW-1003">Cell membrane</keyword>
<keyword evidence="3 6" id="KW-0812">Transmembrane</keyword>
<evidence type="ECO:0000256" key="6">
    <source>
        <dbReference type="SAM" id="Phobius"/>
    </source>
</evidence>
<dbReference type="EMBL" id="JAXAFO010000013">
    <property type="protein sequence ID" value="MDX6849608.1"/>
    <property type="molecule type" value="Genomic_DNA"/>
</dbReference>
<dbReference type="Pfam" id="PF06271">
    <property type="entry name" value="RDD"/>
    <property type="match status" value="1"/>
</dbReference>
<organism evidence="8 9">
    <name type="scientific">Gilvimarinus gilvus</name>
    <dbReference type="NCBI Taxonomy" id="3058038"/>
    <lineage>
        <taxon>Bacteria</taxon>
        <taxon>Pseudomonadati</taxon>
        <taxon>Pseudomonadota</taxon>
        <taxon>Gammaproteobacteria</taxon>
        <taxon>Cellvibrionales</taxon>
        <taxon>Cellvibrionaceae</taxon>
        <taxon>Gilvimarinus</taxon>
    </lineage>
</organism>
<dbReference type="RefSeq" id="WP_302724865.1">
    <property type="nucleotide sequence ID" value="NZ_JAULRU010000823.1"/>
</dbReference>
<dbReference type="Proteomes" id="UP001273505">
    <property type="component" value="Unassembled WGS sequence"/>
</dbReference>
<evidence type="ECO:0000256" key="5">
    <source>
        <dbReference type="ARBA" id="ARBA00023136"/>
    </source>
</evidence>
<evidence type="ECO:0000256" key="1">
    <source>
        <dbReference type="ARBA" id="ARBA00004651"/>
    </source>
</evidence>
<evidence type="ECO:0000256" key="2">
    <source>
        <dbReference type="ARBA" id="ARBA00022475"/>
    </source>
</evidence>
<keyword evidence="5 6" id="KW-0472">Membrane</keyword>
<name>A0ABU4S1A5_9GAMM</name>
<protein>
    <submittedName>
        <fullName evidence="8">RDD family protein</fullName>
    </submittedName>
</protein>
<evidence type="ECO:0000256" key="3">
    <source>
        <dbReference type="ARBA" id="ARBA00022692"/>
    </source>
</evidence>
<reference evidence="8 9" key="1">
    <citation type="submission" date="2023-11" db="EMBL/GenBank/DDBJ databases">
        <title>Gilvimarinus fulvus sp. nov., isolated from the surface of Kelp.</title>
        <authorList>
            <person name="Sun Y.Y."/>
            <person name="Gong Y."/>
            <person name="Du Z.J."/>
        </authorList>
    </citation>
    <scope>NUCLEOTIDE SEQUENCE [LARGE SCALE GENOMIC DNA]</scope>
    <source>
        <strain evidence="8 9">SDUM040013</strain>
    </source>
</reference>
<dbReference type="InterPro" id="IPR051791">
    <property type="entry name" value="Pra-immunoreactive"/>
</dbReference>
<dbReference type="PANTHER" id="PTHR36115">
    <property type="entry name" value="PROLINE-RICH ANTIGEN HOMOLOG-RELATED"/>
    <property type="match status" value="1"/>
</dbReference>